<organism evidence="1 2">
    <name type="scientific">Fundidesulfovibrio magnetotacticus</name>
    <dbReference type="NCBI Taxonomy" id="2730080"/>
    <lineage>
        <taxon>Bacteria</taxon>
        <taxon>Pseudomonadati</taxon>
        <taxon>Thermodesulfobacteriota</taxon>
        <taxon>Desulfovibrionia</taxon>
        <taxon>Desulfovibrionales</taxon>
        <taxon>Desulfovibrionaceae</taxon>
        <taxon>Fundidesulfovibrio</taxon>
    </lineage>
</organism>
<reference evidence="1 2" key="2">
    <citation type="submission" date="2020-05" db="EMBL/GenBank/DDBJ databases">
        <title>Draft genome sequence of Desulfovibrio sp. strainFSS-1.</title>
        <authorList>
            <person name="Shimoshige H."/>
            <person name="Kobayashi H."/>
            <person name="Maekawa T."/>
        </authorList>
    </citation>
    <scope>NUCLEOTIDE SEQUENCE [LARGE SCALE GENOMIC DNA]</scope>
    <source>
        <strain evidence="1 2">SIID29052-01</strain>
    </source>
</reference>
<accession>A0A6V8LRE6</accession>
<keyword evidence="2" id="KW-1185">Reference proteome</keyword>
<protein>
    <submittedName>
        <fullName evidence="1">Uncharacterized protein</fullName>
    </submittedName>
</protein>
<comment type="caution">
    <text evidence="1">The sequence shown here is derived from an EMBL/GenBank/DDBJ whole genome shotgun (WGS) entry which is preliminary data.</text>
</comment>
<dbReference type="Proteomes" id="UP000494245">
    <property type="component" value="Unassembled WGS sequence"/>
</dbReference>
<sequence>MSTKNRFGARIKKLEENTANRKPVLIWIEPDENAEAAARRYLSEHPEDAGREVLCLSWCG</sequence>
<evidence type="ECO:0000313" key="2">
    <source>
        <dbReference type="Proteomes" id="UP000494245"/>
    </source>
</evidence>
<dbReference type="RefSeq" id="WP_173080381.1">
    <property type="nucleotide sequence ID" value="NZ_BLTE01000001.1"/>
</dbReference>
<gene>
    <name evidence="1" type="ORF">NNJEOMEG_00170</name>
</gene>
<proteinExistence type="predicted"/>
<dbReference type="EMBL" id="BLTE01000001">
    <property type="protein sequence ID" value="GFK92346.1"/>
    <property type="molecule type" value="Genomic_DNA"/>
</dbReference>
<reference evidence="1 2" key="1">
    <citation type="submission" date="2020-04" db="EMBL/GenBank/DDBJ databases">
        <authorList>
            <consortium name="Desulfovibrio sp. FSS-1 genome sequencing consortium"/>
            <person name="Shimoshige H."/>
            <person name="Kobayashi H."/>
            <person name="Maekawa T."/>
        </authorList>
    </citation>
    <scope>NUCLEOTIDE SEQUENCE [LARGE SCALE GENOMIC DNA]</scope>
    <source>
        <strain evidence="1 2">SIID29052-01</strain>
    </source>
</reference>
<dbReference type="AlphaFoldDB" id="A0A6V8LRE6"/>
<evidence type="ECO:0000313" key="1">
    <source>
        <dbReference type="EMBL" id="GFK92346.1"/>
    </source>
</evidence>
<name>A0A6V8LRE6_9BACT</name>